<dbReference type="AlphaFoldDB" id="A0A1A8NJD1"/>
<gene>
    <name evidence="1" type="primary">24335</name>
</gene>
<accession>A0A1A8NJD1</accession>
<sequence>KAVEVSFHGHLKRTGSGVRGIYQKVKKNLTATVCWGVGERKEKLNYSRLLSKLPLRPYVTLINASVNEKALIAIFAIHINDLIFCTPTHVLSSILYTFCDFVYRLFAQ</sequence>
<reference evidence="1" key="2">
    <citation type="submission" date="2016-06" db="EMBL/GenBank/DDBJ databases">
        <title>The genome of a short-lived fish provides insights into sex chromosome evolution and the genetic control of aging.</title>
        <authorList>
            <person name="Reichwald K."/>
            <person name="Felder M."/>
            <person name="Petzold A."/>
            <person name="Koch P."/>
            <person name="Groth M."/>
            <person name="Platzer M."/>
        </authorList>
    </citation>
    <scope>NUCLEOTIDE SEQUENCE</scope>
    <source>
        <tissue evidence="1">Brain</tissue>
    </source>
</reference>
<dbReference type="EMBL" id="HAEG01003307">
    <property type="protein sequence ID" value="SBR68974.1"/>
    <property type="molecule type" value="Transcribed_RNA"/>
</dbReference>
<dbReference type="EMBL" id="HAEF01001768">
    <property type="protein sequence ID" value="SBR39150.1"/>
    <property type="molecule type" value="Transcribed_RNA"/>
</dbReference>
<feature type="non-terminal residue" evidence="1">
    <location>
        <position position="1"/>
    </location>
</feature>
<organism evidence="1">
    <name type="scientific">Nothobranchius pienaari</name>
    <dbReference type="NCBI Taxonomy" id="704102"/>
    <lineage>
        <taxon>Eukaryota</taxon>
        <taxon>Metazoa</taxon>
        <taxon>Chordata</taxon>
        <taxon>Craniata</taxon>
        <taxon>Vertebrata</taxon>
        <taxon>Euteleostomi</taxon>
        <taxon>Actinopterygii</taxon>
        <taxon>Neopterygii</taxon>
        <taxon>Teleostei</taxon>
        <taxon>Neoteleostei</taxon>
        <taxon>Acanthomorphata</taxon>
        <taxon>Ovalentaria</taxon>
        <taxon>Atherinomorphae</taxon>
        <taxon>Cyprinodontiformes</taxon>
        <taxon>Nothobranchiidae</taxon>
        <taxon>Nothobranchius</taxon>
    </lineage>
</organism>
<name>A0A1A8NJD1_9TELE</name>
<proteinExistence type="predicted"/>
<protein>
    <submittedName>
        <fullName evidence="1">Uncharacterized protein</fullName>
    </submittedName>
</protein>
<reference evidence="1" key="1">
    <citation type="submission" date="2016-05" db="EMBL/GenBank/DDBJ databases">
        <authorList>
            <person name="Lavstsen T."/>
            <person name="Jespersen J.S."/>
        </authorList>
    </citation>
    <scope>NUCLEOTIDE SEQUENCE</scope>
    <source>
        <tissue evidence="1">Brain</tissue>
    </source>
</reference>
<evidence type="ECO:0000313" key="1">
    <source>
        <dbReference type="EMBL" id="SBR68974.1"/>
    </source>
</evidence>
<feature type="non-terminal residue" evidence="1">
    <location>
        <position position="108"/>
    </location>
</feature>